<gene>
    <name evidence="4" type="ORF">EKO24_009245</name>
</gene>
<reference evidence="4 5" key="1">
    <citation type="journal article" date="2019" name="Antonie Van Leeuwenhoek">
        <title>Description of 'Ca. Methylobacter oryzae' KRF1, a novel species from the environmentally important Methylobacter clade 2.</title>
        <authorList>
            <person name="Khatri K."/>
            <person name="Mohite J.A."/>
            <person name="Pandit P.S."/>
            <person name="Bahulikar R."/>
            <person name="Rahalkar M.C."/>
        </authorList>
    </citation>
    <scope>NUCLEOTIDE SEQUENCE [LARGE SCALE GENOMIC DNA]</scope>
    <source>
        <strain evidence="4 5">KRF1</strain>
    </source>
</reference>
<dbReference type="Gene3D" id="3.30.2310.20">
    <property type="entry name" value="RelE-like"/>
    <property type="match status" value="1"/>
</dbReference>
<organism evidence="4 5">
    <name type="scientific">Candidatus Methylobacter oryzae</name>
    <dbReference type="NCBI Taxonomy" id="2497749"/>
    <lineage>
        <taxon>Bacteria</taxon>
        <taxon>Pseudomonadati</taxon>
        <taxon>Pseudomonadota</taxon>
        <taxon>Gammaproteobacteria</taxon>
        <taxon>Methylococcales</taxon>
        <taxon>Methylococcaceae</taxon>
        <taxon>Methylobacter</taxon>
    </lineage>
</organism>
<dbReference type="PANTHER" id="PTHR33755">
    <property type="entry name" value="TOXIN PARE1-RELATED"/>
    <property type="match status" value="1"/>
</dbReference>
<dbReference type="PIRSF" id="PIRSF029218">
    <property type="entry name" value="ParE"/>
    <property type="match status" value="1"/>
</dbReference>
<name>A0ABY3CB41_9GAMM</name>
<evidence type="ECO:0000256" key="3">
    <source>
        <dbReference type="PIRNR" id="PIRNR029218"/>
    </source>
</evidence>
<dbReference type="InterPro" id="IPR035093">
    <property type="entry name" value="RelE/ParE_toxin_dom_sf"/>
</dbReference>
<dbReference type="RefSeq" id="WP_127030626.1">
    <property type="nucleotide sequence ID" value="NZ_RYFG02000086.1"/>
</dbReference>
<dbReference type="EMBL" id="RYFG02000086">
    <property type="protein sequence ID" value="TRW95867.1"/>
    <property type="molecule type" value="Genomic_DNA"/>
</dbReference>
<comment type="similarity">
    <text evidence="1 3">Belongs to the RelE toxin family.</text>
</comment>
<accession>A0ABY3CB41</accession>
<comment type="caution">
    <text evidence="4">The sequence shown here is derived from an EMBL/GenBank/DDBJ whole genome shotgun (WGS) entry which is preliminary data.</text>
</comment>
<dbReference type="InterPro" id="IPR028344">
    <property type="entry name" value="ParE1/4"/>
</dbReference>
<evidence type="ECO:0000256" key="1">
    <source>
        <dbReference type="ARBA" id="ARBA00006226"/>
    </source>
</evidence>
<keyword evidence="2" id="KW-1277">Toxin-antitoxin system</keyword>
<dbReference type="InterPro" id="IPR051803">
    <property type="entry name" value="TA_system_RelE-like_toxin"/>
</dbReference>
<dbReference type="Pfam" id="PF05016">
    <property type="entry name" value="ParE_toxin"/>
    <property type="match status" value="1"/>
</dbReference>
<protein>
    <recommendedName>
        <fullName evidence="3">Toxin</fullName>
    </recommendedName>
</protein>
<dbReference type="InterPro" id="IPR007712">
    <property type="entry name" value="RelE/ParE_toxin"/>
</dbReference>
<evidence type="ECO:0000313" key="4">
    <source>
        <dbReference type="EMBL" id="TRW95867.1"/>
    </source>
</evidence>
<evidence type="ECO:0000256" key="2">
    <source>
        <dbReference type="ARBA" id="ARBA00022649"/>
    </source>
</evidence>
<evidence type="ECO:0000313" key="5">
    <source>
        <dbReference type="Proteomes" id="UP000733744"/>
    </source>
</evidence>
<dbReference type="PANTHER" id="PTHR33755:SF9">
    <property type="entry name" value="TOXIN PARE1"/>
    <property type="match status" value="1"/>
</dbReference>
<proteinExistence type="inferred from homology"/>
<sequence length="98" mass="11785">MTSSYRIRQLAENDLEQIWLYSFHKWGLDQADRYIRSMISRFSWLAENPQLGKQRNDIKSGYYGFLEGRHIIFYTIKKNGIDIIGIPHQRMDIMSHFE</sequence>
<keyword evidence="5" id="KW-1185">Reference proteome</keyword>
<dbReference type="Proteomes" id="UP000733744">
    <property type="component" value="Unassembled WGS sequence"/>
</dbReference>